<accession>A0ABD5WTQ5</accession>
<evidence type="ECO:0000313" key="2">
    <source>
        <dbReference type="Proteomes" id="UP001596388"/>
    </source>
</evidence>
<dbReference type="RefSeq" id="WP_276238598.1">
    <property type="nucleotide sequence ID" value="NZ_CP119989.1"/>
</dbReference>
<comment type="caution">
    <text evidence="1">The sequence shown here is derived from an EMBL/GenBank/DDBJ whole genome shotgun (WGS) entry which is preliminary data.</text>
</comment>
<proteinExistence type="predicted"/>
<name>A0ABD5WTQ5_9EURY</name>
<gene>
    <name evidence="1" type="ORF">ACFQKD_06400</name>
</gene>
<dbReference type="EMBL" id="JBHTAG010000002">
    <property type="protein sequence ID" value="MFC7096932.1"/>
    <property type="molecule type" value="Genomic_DNA"/>
</dbReference>
<evidence type="ECO:0008006" key="3">
    <source>
        <dbReference type="Google" id="ProtNLM"/>
    </source>
</evidence>
<reference evidence="1 2" key="1">
    <citation type="journal article" date="2019" name="Int. J. Syst. Evol. Microbiol.">
        <title>The Global Catalogue of Microorganisms (GCM) 10K type strain sequencing project: providing services to taxonomists for standard genome sequencing and annotation.</title>
        <authorList>
            <consortium name="The Broad Institute Genomics Platform"/>
            <consortium name="The Broad Institute Genome Sequencing Center for Infectious Disease"/>
            <person name="Wu L."/>
            <person name="Ma J."/>
        </authorList>
    </citation>
    <scope>NUCLEOTIDE SEQUENCE [LARGE SCALE GENOMIC DNA]</scope>
    <source>
        <strain evidence="1 2">DT55</strain>
    </source>
</reference>
<dbReference type="GeneID" id="79269173"/>
<sequence>MEQQRTCLVVVCCVIVISGCAGVGGQDPTTTAHSADWRLTIEDNYPNAFSVVVVEESSNKELSTKTFDSTDHGTLNVSSAIPADRVVVVEIHSGNQTLWEERMAPSVSYELTIREDGEVEALLYEV</sequence>
<evidence type="ECO:0000313" key="1">
    <source>
        <dbReference type="EMBL" id="MFC7096932.1"/>
    </source>
</evidence>
<dbReference type="AlphaFoldDB" id="A0ABD5WTQ5"/>
<protein>
    <recommendedName>
        <fullName evidence="3">DUF3244 domain-containing protein</fullName>
    </recommendedName>
</protein>
<dbReference type="Proteomes" id="UP001596388">
    <property type="component" value="Unassembled WGS sequence"/>
</dbReference>
<dbReference type="PROSITE" id="PS51257">
    <property type="entry name" value="PROKAR_LIPOPROTEIN"/>
    <property type="match status" value="1"/>
</dbReference>
<organism evidence="1 2">
    <name type="scientific">Halobaculum marinum</name>
    <dbReference type="NCBI Taxonomy" id="3031996"/>
    <lineage>
        <taxon>Archaea</taxon>
        <taxon>Methanobacteriati</taxon>
        <taxon>Methanobacteriota</taxon>
        <taxon>Stenosarchaea group</taxon>
        <taxon>Halobacteria</taxon>
        <taxon>Halobacteriales</taxon>
        <taxon>Haloferacaceae</taxon>
        <taxon>Halobaculum</taxon>
    </lineage>
</organism>
<keyword evidence="2" id="KW-1185">Reference proteome</keyword>